<feature type="compositionally biased region" description="Basic residues" evidence="1">
    <location>
        <begin position="1"/>
        <end position="13"/>
    </location>
</feature>
<proteinExistence type="predicted"/>
<feature type="compositionally biased region" description="Basic residues" evidence="1">
    <location>
        <begin position="37"/>
        <end position="46"/>
    </location>
</feature>
<feature type="compositionally biased region" description="Basic and acidic residues" evidence="1">
    <location>
        <begin position="24"/>
        <end position="36"/>
    </location>
</feature>
<evidence type="ECO:0000313" key="2">
    <source>
        <dbReference type="EMBL" id="VDK41079.1"/>
    </source>
</evidence>
<keyword evidence="3" id="KW-1185">Reference proteome</keyword>
<sequence>MRHPNSIQRRGRRETRSVSAESTLDARKPDEDDRLPRRQRWRKRTNTRLLSSGSCSVTSKRNGSRLIGYERDLSSKRIFARLCDIMSVVVVIHSK</sequence>
<dbReference type="AlphaFoldDB" id="A0A3P6PYB8"/>
<accession>A0A3P6PYB8</accession>
<protein>
    <submittedName>
        <fullName evidence="2">Uncharacterized protein</fullName>
    </submittedName>
</protein>
<evidence type="ECO:0000313" key="3">
    <source>
        <dbReference type="Proteomes" id="UP000281553"/>
    </source>
</evidence>
<gene>
    <name evidence="2" type="ORF">DILT_LOCUS1201</name>
</gene>
<feature type="region of interest" description="Disordered" evidence="1">
    <location>
        <begin position="1"/>
        <end position="47"/>
    </location>
</feature>
<reference evidence="2 3" key="1">
    <citation type="submission" date="2018-11" db="EMBL/GenBank/DDBJ databases">
        <authorList>
            <consortium name="Pathogen Informatics"/>
        </authorList>
    </citation>
    <scope>NUCLEOTIDE SEQUENCE [LARGE SCALE GENOMIC DNA]</scope>
</reference>
<dbReference type="EMBL" id="UYRU01007382">
    <property type="protein sequence ID" value="VDK41079.1"/>
    <property type="molecule type" value="Genomic_DNA"/>
</dbReference>
<name>A0A3P6PYB8_DIBLA</name>
<evidence type="ECO:0000256" key="1">
    <source>
        <dbReference type="SAM" id="MobiDB-lite"/>
    </source>
</evidence>
<organism evidence="2 3">
    <name type="scientific">Dibothriocephalus latus</name>
    <name type="common">Fish tapeworm</name>
    <name type="synonym">Diphyllobothrium latum</name>
    <dbReference type="NCBI Taxonomy" id="60516"/>
    <lineage>
        <taxon>Eukaryota</taxon>
        <taxon>Metazoa</taxon>
        <taxon>Spiralia</taxon>
        <taxon>Lophotrochozoa</taxon>
        <taxon>Platyhelminthes</taxon>
        <taxon>Cestoda</taxon>
        <taxon>Eucestoda</taxon>
        <taxon>Diphyllobothriidea</taxon>
        <taxon>Diphyllobothriidae</taxon>
        <taxon>Dibothriocephalus</taxon>
    </lineage>
</organism>
<dbReference type="Proteomes" id="UP000281553">
    <property type="component" value="Unassembled WGS sequence"/>
</dbReference>